<keyword evidence="5" id="KW-0119">Carbohydrate metabolism</keyword>
<dbReference type="InterPro" id="IPR000887">
    <property type="entry name" value="Aldlse_KDPG_KHG"/>
</dbReference>
<dbReference type="SUPFAM" id="SSF51569">
    <property type="entry name" value="Aldolase"/>
    <property type="match status" value="1"/>
</dbReference>
<dbReference type="InterPro" id="IPR031338">
    <property type="entry name" value="KDPG/KHG_AS_2"/>
</dbReference>
<evidence type="ECO:0000256" key="4">
    <source>
        <dbReference type="ARBA" id="ARBA00023239"/>
    </source>
</evidence>
<keyword evidence="7" id="KW-1185">Reference proteome</keyword>
<comment type="pathway">
    <text evidence="1">Carbohydrate acid metabolism.</text>
</comment>
<evidence type="ECO:0000313" key="6">
    <source>
        <dbReference type="EMBL" id="MDJ1132839.1"/>
    </source>
</evidence>
<dbReference type="EMBL" id="JANCPR020000010">
    <property type="protein sequence ID" value="MDJ1132839.1"/>
    <property type="molecule type" value="Genomic_DNA"/>
</dbReference>
<sequence>MYRWEITRSALEQRVFAIVRAESYEKATAAADALLGAGITSLEISLTTPFALEAISTLRRETGDDSIIGAGTVLDAPSARLAVDAGARFLVSPGLDPEVIRTGHRYGIPVFPGVASPTEMLRALELGADALKLFPASGYGPGWLRDVRAALPQAPVLPTGGITVESAPDWIAAGAVACGMGSALTEGDRETVAKRVSELLQRLEDAVPAAARPGSRRHG</sequence>
<dbReference type="PROSITE" id="PS00160">
    <property type="entry name" value="ALDOLASE_KDPG_KHG_2"/>
    <property type="match status" value="1"/>
</dbReference>
<accession>A0ABT6ZUW8</accession>
<comment type="caution">
    <text evidence="6">The sequence shown here is derived from an EMBL/GenBank/DDBJ whole genome shotgun (WGS) entry which is preliminary data.</text>
</comment>
<keyword evidence="4" id="KW-0456">Lyase</keyword>
<proteinExistence type="inferred from homology"/>
<dbReference type="InterPro" id="IPR013785">
    <property type="entry name" value="Aldolase_TIM"/>
</dbReference>
<dbReference type="Pfam" id="PF01081">
    <property type="entry name" value="Aldolase"/>
    <property type="match status" value="1"/>
</dbReference>
<organism evidence="6 7">
    <name type="scientific">Streptomyces iconiensis</name>
    <dbReference type="NCBI Taxonomy" id="1384038"/>
    <lineage>
        <taxon>Bacteria</taxon>
        <taxon>Bacillati</taxon>
        <taxon>Actinomycetota</taxon>
        <taxon>Actinomycetes</taxon>
        <taxon>Kitasatosporales</taxon>
        <taxon>Streptomycetaceae</taxon>
        <taxon>Streptomyces</taxon>
    </lineage>
</organism>
<dbReference type="RefSeq" id="WP_274040184.1">
    <property type="nucleotide sequence ID" value="NZ_JANCPR020000010.1"/>
</dbReference>
<evidence type="ECO:0000256" key="5">
    <source>
        <dbReference type="ARBA" id="ARBA00023277"/>
    </source>
</evidence>
<evidence type="ECO:0000256" key="1">
    <source>
        <dbReference type="ARBA" id="ARBA00004761"/>
    </source>
</evidence>
<gene>
    <name evidence="6" type="ORF">NMN56_012900</name>
</gene>
<dbReference type="Gene3D" id="3.20.20.70">
    <property type="entry name" value="Aldolase class I"/>
    <property type="match status" value="1"/>
</dbReference>
<protein>
    <submittedName>
        <fullName evidence="6">Bifunctional 4-hydroxy-2-oxoglutarate aldolase/2-dehydro-3-deoxy-phosphogluconate aldolase</fullName>
    </submittedName>
</protein>
<dbReference type="NCBIfam" id="TIGR01182">
    <property type="entry name" value="eda"/>
    <property type="match status" value="1"/>
</dbReference>
<reference evidence="6 7" key="1">
    <citation type="submission" date="2023-05" db="EMBL/GenBank/DDBJ databases">
        <title>Streptantibioticus silvisoli sp. nov., acidotolerant actinomycetes 1 from pine litter.</title>
        <authorList>
            <person name="Swiecimska M."/>
            <person name="Golinska P."/>
            <person name="Sangal V."/>
            <person name="Wachnowicz B."/>
            <person name="Goodfellow M."/>
        </authorList>
    </citation>
    <scope>NUCLEOTIDE SEQUENCE [LARGE SCALE GENOMIC DNA]</scope>
    <source>
        <strain evidence="6 7">DSM 42109</strain>
    </source>
</reference>
<evidence type="ECO:0000313" key="7">
    <source>
        <dbReference type="Proteomes" id="UP001214441"/>
    </source>
</evidence>
<evidence type="ECO:0000256" key="3">
    <source>
        <dbReference type="ARBA" id="ARBA00011233"/>
    </source>
</evidence>
<comment type="subunit">
    <text evidence="3">Homotrimer.</text>
</comment>
<dbReference type="CDD" id="cd00452">
    <property type="entry name" value="KDPG_aldolase"/>
    <property type="match status" value="1"/>
</dbReference>
<evidence type="ECO:0000256" key="2">
    <source>
        <dbReference type="ARBA" id="ARBA00006906"/>
    </source>
</evidence>
<comment type="similarity">
    <text evidence="2">Belongs to the KHG/KDPG aldolase family.</text>
</comment>
<name>A0ABT6ZUW8_9ACTN</name>
<dbReference type="PANTHER" id="PTHR30246:SF1">
    <property type="entry name" value="2-DEHYDRO-3-DEOXY-6-PHOSPHOGALACTONATE ALDOLASE-RELATED"/>
    <property type="match status" value="1"/>
</dbReference>
<dbReference type="Proteomes" id="UP001214441">
    <property type="component" value="Unassembled WGS sequence"/>
</dbReference>
<dbReference type="PANTHER" id="PTHR30246">
    <property type="entry name" value="2-KETO-3-DEOXY-6-PHOSPHOGLUCONATE ALDOLASE"/>
    <property type="match status" value="1"/>
</dbReference>